<dbReference type="GO" id="GO:0008010">
    <property type="term" value="F:structural constituent of chitin-based larval cuticle"/>
    <property type="evidence" value="ECO:0007669"/>
    <property type="project" value="TreeGrafter"/>
</dbReference>
<dbReference type="AlphaFoldDB" id="A0A8T0E783"/>
<organism evidence="2 3">
    <name type="scientific">Argiope bruennichi</name>
    <name type="common">Wasp spider</name>
    <name type="synonym">Aranea bruennichi</name>
    <dbReference type="NCBI Taxonomy" id="94029"/>
    <lineage>
        <taxon>Eukaryota</taxon>
        <taxon>Metazoa</taxon>
        <taxon>Ecdysozoa</taxon>
        <taxon>Arthropoda</taxon>
        <taxon>Chelicerata</taxon>
        <taxon>Arachnida</taxon>
        <taxon>Araneae</taxon>
        <taxon>Araneomorphae</taxon>
        <taxon>Entelegynae</taxon>
        <taxon>Araneoidea</taxon>
        <taxon>Araneidae</taxon>
        <taxon>Argiope</taxon>
    </lineage>
</organism>
<dbReference type="GO" id="GO:0062129">
    <property type="term" value="C:chitin-based extracellular matrix"/>
    <property type="evidence" value="ECO:0007669"/>
    <property type="project" value="TreeGrafter"/>
</dbReference>
<dbReference type="InterPro" id="IPR000618">
    <property type="entry name" value="Insect_cuticle"/>
</dbReference>
<dbReference type="Proteomes" id="UP000807504">
    <property type="component" value="Unassembled WGS sequence"/>
</dbReference>
<dbReference type="EMBL" id="JABXBU010002230">
    <property type="protein sequence ID" value="KAF8767228.1"/>
    <property type="molecule type" value="Genomic_DNA"/>
</dbReference>
<reference evidence="2" key="2">
    <citation type="submission" date="2020-06" db="EMBL/GenBank/DDBJ databases">
        <authorList>
            <person name="Sheffer M."/>
        </authorList>
    </citation>
    <scope>NUCLEOTIDE SEQUENCE</scope>
</reference>
<accession>A0A8T0E783</accession>
<name>A0A8T0E783_ARGBR</name>
<evidence type="ECO:0000313" key="3">
    <source>
        <dbReference type="Proteomes" id="UP000807504"/>
    </source>
</evidence>
<dbReference type="PANTHER" id="PTHR10380">
    <property type="entry name" value="CUTICLE PROTEIN"/>
    <property type="match status" value="1"/>
</dbReference>
<comment type="caution">
    <text evidence="2">The sequence shown here is derived from an EMBL/GenBank/DDBJ whole genome shotgun (WGS) entry which is preliminary data.</text>
</comment>
<proteinExistence type="predicted"/>
<keyword evidence="1" id="KW-0193">Cuticle</keyword>
<dbReference type="InterPro" id="IPR050468">
    <property type="entry name" value="Cuticle_Struct_Prot"/>
</dbReference>
<reference evidence="2" key="1">
    <citation type="journal article" date="2020" name="bioRxiv">
        <title>Chromosome-level reference genome of the European wasp spider Argiope bruennichi: a resource for studies on range expansion and evolutionary adaptation.</title>
        <authorList>
            <person name="Sheffer M.M."/>
            <person name="Hoppe A."/>
            <person name="Krehenwinkel H."/>
            <person name="Uhl G."/>
            <person name="Kuss A.W."/>
            <person name="Jensen L."/>
            <person name="Jensen C."/>
            <person name="Gillespie R.G."/>
            <person name="Hoff K.J."/>
            <person name="Prost S."/>
        </authorList>
    </citation>
    <scope>NUCLEOTIDE SEQUENCE</scope>
</reference>
<gene>
    <name evidence="2" type="ORF">HNY73_020212</name>
</gene>
<protein>
    <submittedName>
        <fullName evidence="2">Cuticle protein 16.8 like protein</fullName>
    </submittedName>
</protein>
<dbReference type="PRINTS" id="PR00947">
    <property type="entry name" value="CUTICLE"/>
</dbReference>
<sequence>MASSCSSTWFKNAGNLSFYSKFLTETPDINLSLKTGYLLSTTRINFASKEILQCSKITISCWMVASDVEPVHHAPQPYKFGYSVKDKHGEQYREEASDGKNVKGSYGFIDARGIKRQVNYVADHAGFRADIKTNEPGTANQNPAAVKIISDAHYGQGGYARIAGLGSAKLGYYGTEAEESGKKSAGVRGIRVGYAGLKYNGAEAGESGKKFVGVRGVGVGYAGLEYNGGETEKSGKKSAGVRGVGIGNAVEGEKGVENGYTLPAAYGGA</sequence>
<keyword evidence="3" id="KW-1185">Reference proteome</keyword>
<evidence type="ECO:0000256" key="1">
    <source>
        <dbReference type="PROSITE-ProRule" id="PRU00497"/>
    </source>
</evidence>
<evidence type="ECO:0000313" key="2">
    <source>
        <dbReference type="EMBL" id="KAF8767228.1"/>
    </source>
</evidence>
<dbReference type="PROSITE" id="PS51155">
    <property type="entry name" value="CHIT_BIND_RR_2"/>
    <property type="match status" value="1"/>
</dbReference>
<dbReference type="Pfam" id="PF00379">
    <property type="entry name" value="Chitin_bind_4"/>
    <property type="match status" value="1"/>
</dbReference>